<proteinExistence type="predicted"/>
<protein>
    <submittedName>
        <fullName evidence="1">Phosphoglycerate kinase</fullName>
    </submittedName>
</protein>
<comment type="caution">
    <text evidence="1">The sequence shown here is derived from an EMBL/GenBank/DDBJ whole genome shotgun (WGS) entry which is preliminary data.</text>
</comment>
<dbReference type="PANTHER" id="PTHR48100">
    <property type="entry name" value="BROAD-SPECIFICITY PHOSPHATASE YOR283W-RELATED"/>
    <property type="match status" value="1"/>
</dbReference>
<dbReference type="InterPro" id="IPR013078">
    <property type="entry name" value="His_Pase_superF_clade-1"/>
</dbReference>
<name>A0A066TPJ5_9PSEU</name>
<keyword evidence="2" id="KW-1185">Reference proteome</keyword>
<organism evidence="1 2">
    <name type="scientific">Amycolatopsis rifamycinica</name>
    <dbReference type="NCBI Taxonomy" id="287986"/>
    <lineage>
        <taxon>Bacteria</taxon>
        <taxon>Bacillati</taxon>
        <taxon>Actinomycetota</taxon>
        <taxon>Actinomycetes</taxon>
        <taxon>Pseudonocardiales</taxon>
        <taxon>Pseudonocardiaceae</taxon>
        <taxon>Amycolatopsis</taxon>
    </lineage>
</organism>
<dbReference type="Gene3D" id="3.40.50.1240">
    <property type="entry name" value="Phosphoglycerate mutase-like"/>
    <property type="match status" value="1"/>
</dbReference>
<reference evidence="1 2" key="1">
    <citation type="submission" date="2014-05" db="EMBL/GenBank/DDBJ databases">
        <title>Draft genome sequence of Amycolatopsis rifamycinica DSM 46095.</title>
        <authorList>
            <person name="Lal R."/>
            <person name="Saxena A."/>
            <person name="Kumari R."/>
            <person name="Mukherjee U."/>
            <person name="Singh P."/>
            <person name="Sangwan N."/>
            <person name="Mahato N.K."/>
        </authorList>
    </citation>
    <scope>NUCLEOTIDE SEQUENCE [LARGE SCALE GENOMIC DNA]</scope>
    <source>
        <strain evidence="1 2">DSM 46095</strain>
    </source>
</reference>
<evidence type="ECO:0000313" key="1">
    <source>
        <dbReference type="EMBL" id="KDN16745.1"/>
    </source>
</evidence>
<dbReference type="Pfam" id="PF00300">
    <property type="entry name" value="His_Phos_1"/>
    <property type="match status" value="1"/>
</dbReference>
<dbReference type="InterPro" id="IPR029033">
    <property type="entry name" value="His_PPase_superfam"/>
</dbReference>
<keyword evidence="1" id="KW-0808">Transferase</keyword>
<dbReference type="SMART" id="SM00855">
    <property type="entry name" value="PGAM"/>
    <property type="match status" value="1"/>
</dbReference>
<dbReference type="PANTHER" id="PTHR48100:SF58">
    <property type="entry name" value="PE-PGRS FAMILY PROTEIN PE_PGRS11"/>
    <property type="match status" value="1"/>
</dbReference>
<evidence type="ECO:0000313" key="2">
    <source>
        <dbReference type="Proteomes" id="UP000027345"/>
    </source>
</evidence>
<dbReference type="Proteomes" id="UP000027345">
    <property type="component" value="Unassembled WGS sequence"/>
</dbReference>
<dbReference type="InterPro" id="IPR001345">
    <property type="entry name" value="PG/BPGM_mutase_AS"/>
</dbReference>
<dbReference type="InterPro" id="IPR050275">
    <property type="entry name" value="PGM_Phosphatase"/>
</dbReference>
<dbReference type="AlphaFoldDB" id="A0A066TPJ5"/>
<dbReference type="GO" id="GO:0016301">
    <property type="term" value="F:kinase activity"/>
    <property type="evidence" value="ECO:0007669"/>
    <property type="project" value="UniProtKB-KW"/>
</dbReference>
<dbReference type="SUPFAM" id="SSF53254">
    <property type="entry name" value="Phosphoglycerate mutase-like"/>
    <property type="match status" value="1"/>
</dbReference>
<keyword evidence="1" id="KW-0418">Kinase</keyword>
<dbReference type="GO" id="GO:0016791">
    <property type="term" value="F:phosphatase activity"/>
    <property type="evidence" value="ECO:0007669"/>
    <property type="project" value="TreeGrafter"/>
</dbReference>
<sequence length="205" mass="21772">MRLLLIRHGQTEGNVRGALDTALPGPPLTDLGRRQADALAVRLAEEPLVAVYASQATRAQQTAAPLAARLSLDVQVVDGVHEVVAGDLEGATDHASIRTYMDTVRRWTLGELAPSLPGGESGTSVRTRMLDAVGRLRAKHEQADPDGVIALVSHGGAIRLAAEWLAPNVHADVANAALIPNTGLVELVAEPEGRWRCLTWVDTPL</sequence>
<dbReference type="OrthoDB" id="9793115at2"/>
<dbReference type="EMBL" id="JMQI01000079">
    <property type="protein sequence ID" value="KDN16745.1"/>
    <property type="molecule type" value="Genomic_DNA"/>
</dbReference>
<dbReference type="CDD" id="cd07067">
    <property type="entry name" value="HP_PGM_like"/>
    <property type="match status" value="1"/>
</dbReference>
<gene>
    <name evidence="1" type="ORF">DV20_40230</name>
</gene>
<dbReference type="PROSITE" id="PS00175">
    <property type="entry name" value="PG_MUTASE"/>
    <property type="match status" value="1"/>
</dbReference>
<dbReference type="RefSeq" id="WP_043788672.1">
    <property type="nucleotide sequence ID" value="NZ_JMQI01000079.1"/>
</dbReference>
<dbReference type="GO" id="GO:0005737">
    <property type="term" value="C:cytoplasm"/>
    <property type="evidence" value="ECO:0007669"/>
    <property type="project" value="TreeGrafter"/>
</dbReference>
<accession>A0A066TPJ5</accession>
<dbReference type="STRING" id="287986.DV20_40230"/>
<dbReference type="eggNOG" id="COG0406">
    <property type="taxonomic scope" value="Bacteria"/>
</dbReference>